<sequence length="424" mass="45970">MHLAKLIVAISLAAPVLSSAPALANVVVYTANYPPTSAASEINGSLGGNTSRSLVAAGLMGAKFFGDVNVHGMEPVVLQHCAGRSHPNSTWPEQCDFKGLVEALGEVFDQNWLNIAYGQNEQHRAIQALVSGLKYYHSPAIVPLYGHVDHWGTVYQIEMNGNELSKLNFFDSGPGDQSDAAGDSYFDGIRTASGQTWRKMYYQVLGGVGPFDPFRNKFLISYDPPKHVMDEGKGLPRPTFIPVPLPGILEPGKKMDVHIAEERVWDAIFLAGIDDDPITWAALEKGMAGPAWEVHGRTPSGDAWDYFLVPILAYDGAISAMVQLSAADGAVEQIHAPSRLLPFAGLSEHEARARATATLMADEMLEGGRLTWDPQLHDAHCNSPLVPYYHFEVTSTLGEPRGGLFVALDDGIVRGIKVQLSRMP</sequence>
<feature type="signal peptide" evidence="1">
    <location>
        <begin position="1"/>
        <end position="24"/>
    </location>
</feature>
<dbReference type="EMBL" id="CP012159">
    <property type="protein sequence ID" value="AKT38157.1"/>
    <property type="molecule type" value="Genomic_DNA"/>
</dbReference>
<accession>A0A0K1EBV7</accession>
<dbReference type="AlphaFoldDB" id="A0A0K1EBV7"/>
<reference evidence="2 3" key="1">
    <citation type="submission" date="2015-07" db="EMBL/GenBank/DDBJ databases">
        <title>Genome analysis of myxobacterium Chondromyces crocatus Cm c5 reveals a high potential for natural compound synthesis and the genetic basis for the loss of fruiting body formation.</title>
        <authorList>
            <person name="Zaburannyi N."/>
            <person name="Bunk B."/>
            <person name="Maier J."/>
            <person name="Overmann J."/>
            <person name="Mueller R."/>
        </authorList>
    </citation>
    <scope>NUCLEOTIDE SEQUENCE [LARGE SCALE GENOMIC DNA]</scope>
    <source>
        <strain evidence="2 3">Cm c5</strain>
    </source>
</reference>
<dbReference type="Proteomes" id="UP000067626">
    <property type="component" value="Chromosome"/>
</dbReference>
<keyword evidence="3" id="KW-1185">Reference proteome</keyword>
<dbReference type="KEGG" id="ccro:CMC5_023000"/>
<protein>
    <submittedName>
        <fullName evidence="2">Uncharacterized protein</fullName>
    </submittedName>
</protein>
<gene>
    <name evidence="2" type="ORF">CMC5_023000</name>
</gene>
<name>A0A0K1EBV7_CHOCO</name>
<evidence type="ECO:0000256" key="1">
    <source>
        <dbReference type="SAM" id="SignalP"/>
    </source>
</evidence>
<evidence type="ECO:0000313" key="2">
    <source>
        <dbReference type="EMBL" id="AKT38157.1"/>
    </source>
</evidence>
<evidence type="ECO:0000313" key="3">
    <source>
        <dbReference type="Proteomes" id="UP000067626"/>
    </source>
</evidence>
<feature type="chain" id="PRO_5005459225" evidence="1">
    <location>
        <begin position="25"/>
        <end position="424"/>
    </location>
</feature>
<proteinExistence type="predicted"/>
<keyword evidence="1" id="KW-0732">Signal</keyword>
<organism evidence="2 3">
    <name type="scientific">Chondromyces crocatus</name>
    <dbReference type="NCBI Taxonomy" id="52"/>
    <lineage>
        <taxon>Bacteria</taxon>
        <taxon>Pseudomonadati</taxon>
        <taxon>Myxococcota</taxon>
        <taxon>Polyangia</taxon>
        <taxon>Polyangiales</taxon>
        <taxon>Polyangiaceae</taxon>
        <taxon>Chondromyces</taxon>
    </lineage>
</organism>